<feature type="region of interest" description="Disordered" evidence="1">
    <location>
        <begin position="76"/>
        <end position="155"/>
    </location>
</feature>
<reference evidence="2 3" key="1">
    <citation type="journal article" date="2019" name="Nat. Ecol. Evol.">
        <title>Megaphylogeny resolves global patterns of mushroom evolution.</title>
        <authorList>
            <person name="Varga T."/>
            <person name="Krizsan K."/>
            <person name="Foldi C."/>
            <person name="Dima B."/>
            <person name="Sanchez-Garcia M."/>
            <person name="Sanchez-Ramirez S."/>
            <person name="Szollosi G.J."/>
            <person name="Szarkandi J.G."/>
            <person name="Papp V."/>
            <person name="Albert L."/>
            <person name="Andreopoulos W."/>
            <person name="Angelini C."/>
            <person name="Antonin V."/>
            <person name="Barry K.W."/>
            <person name="Bougher N.L."/>
            <person name="Buchanan P."/>
            <person name="Buyck B."/>
            <person name="Bense V."/>
            <person name="Catcheside P."/>
            <person name="Chovatia M."/>
            <person name="Cooper J."/>
            <person name="Damon W."/>
            <person name="Desjardin D."/>
            <person name="Finy P."/>
            <person name="Geml J."/>
            <person name="Haridas S."/>
            <person name="Hughes K."/>
            <person name="Justo A."/>
            <person name="Karasinski D."/>
            <person name="Kautmanova I."/>
            <person name="Kiss B."/>
            <person name="Kocsube S."/>
            <person name="Kotiranta H."/>
            <person name="LaButti K.M."/>
            <person name="Lechner B.E."/>
            <person name="Liimatainen K."/>
            <person name="Lipzen A."/>
            <person name="Lukacs Z."/>
            <person name="Mihaltcheva S."/>
            <person name="Morgado L.N."/>
            <person name="Niskanen T."/>
            <person name="Noordeloos M.E."/>
            <person name="Ohm R.A."/>
            <person name="Ortiz-Santana B."/>
            <person name="Ovrebo C."/>
            <person name="Racz N."/>
            <person name="Riley R."/>
            <person name="Savchenko A."/>
            <person name="Shiryaev A."/>
            <person name="Soop K."/>
            <person name="Spirin V."/>
            <person name="Szebenyi C."/>
            <person name="Tomsovsky M."/>
            <person name="Tulloss R.E."/>
            <person name="Uehling J."/>
            <person name="Grigoriev I.V."/>
            <person name="Vagvolgyi C."/>
            <person name="Papp T."/>
            <person name="Martin F.M."/>
            <person name="Miettinen O."/>
            <person name="Hibbett D.S."/>
            <person name="Nagy L.G."/>
        </authorList>
    </citation>
    <scope>NUCLEOTIDE SEQUENCE [LARGE SCALE GENOMIC DNA]</scope>
    <source>
        <strain evidence="2 3">CBS 962.96</strain>
    </source>
</reference>
<evidence type="ECO:0000256" key="1">
    <source>
        <dbReference type="SAM" id="MobiDB-lite"/>
    </source>
</evidence>
<protein>
    <submittedName>
        <fullName evidence="2">Uncharacterized protein</fullName>
    </submittedName>
</protein>
<keyword evidence="3" id="KW-1185">Reference proteome</keyword>
<name>A0A4S8M3J4_DENBC</name>
<proteinExistence type="predicted"/>
<gene>
    <name evidence="2" type="ORF">K435DRAFT_892366</name>
</gene>
<evidence type="ECO:0000313" key="3">
    <source>
        <dbReference type="Proteomes" id="UP000297245"/>
    </source>
</evidence>
<evidence type="ECO:0000313" key="2">
    <source>
        <dbReference type="EMBL" id="THU96560.1"/>
    </source>
</evidence>
<accession>A0A4S8M3J4</accession>
<feature type="compositionally biased region" description="Acidic residues" evidence="1">
    <location>
        <begin position="108"/>
        <end position="155"/>
    </location>
</feature>
<sequence length="172" mass="19764">MRQCLVILEWQAQDWLKNTVIDTFEDERRKGLAVYVHEQAAVHCHIAERFSKLWEDSDVVAARQFDPGTLDLEKIFGSDACAEDSDEEKKEMEIESGTMESEDKLGLDEEEDDVDLDEDEQEDGEDEKDELEQTMEGEEEGEMEVDDENEDEEECGYSLNEILTAVEEAQEG</sequence>
<dbReference type="EMBL" id="ML179174">
    <property type="protein sequence ID" value="THU96560.1"/>
    <property type="molecule type" value="Genomic_DNA"/>
</dbReference>
<organism evidence="2 3">
    <name type="scientific">Dendrothele bispora (strain CBS 962.96)</name>
    <dbReference type="NCBI Taxonomy" id="1314807"/>
    <lineage>
        <taxon>Eukaryota</taxon>
        <taxon>Fungi</taxon>
        <taxon>Dikarya</taxon>
        <taxon>Basidiomycota</taxon>
        <taxon>Agaricomycotina</taxon>
        <taxon>Agaricomycetes</taxon>
        <taxon>Agaricomycetidae</taxon>
        <taxon>Agaricales</taxon>
        <taxon>Agaricales incertae sedis</taxon>
        <taxon>Dendrothele</taxon>
    </lineage>
</organism>
<dbReference type="AlphaFoldDB" id="A0A4S8M3J4"/>
<dbReference type="Proteomes" id="UP000297245">
    <property type="component" value="Unassembled WGS sequence"/>
</dbReference>